<feature type="domain" description="RRM" evidence="4">
    <location>
        <begin position="1"/>
        <end position="71"/>
    </location>
</feature>
<dbReference type="AlphaFoldDB" id="A0A6A1WDR2"/>
<evidence type="ECO:0000256" key="1">
    <source>
        <dbReference type="PROSITE-ProRule" id="PRU00047"/>
    </source>
</evidence>
<dbReference type="PANTHER" id="PTHR48038">
    <property type="entry name" value="RIBONUCLEOPROTEIN RB97D"/>
    <property type="match status" value="1"/>
</dbReference>
<feature type="domain" description="CCHC-type" evidence="5">
    <location>
        <begin position="249"/>
        <end position="264"/>
    </location>
</feature>
<protein>
    <submittedName>
        <fullName evidence="6">Serine/arginine-rich splicing factor RS2Z33</fullName>
    </submittedName>
</protein>
<feature type="region of interest" description="Disordered" evidence="3">
    <location>
        <begin position="192"/>
        <end position="228"/>
    </location>
</feature>
<feature type="compositionally biased region" description="Low complexity" evidence="3">
    <location>
        <begin position="381"/>
        <end position="407"/>
    </location>
</feature>
<dbReference type="InterPro" id="IPR035979">
    <property type="entry name" value="RBD_domain_sf"/>
</dbReference>
<feature type="compositionally biased region" description="Basic and acidic residues" evidence="3">
    <location>
        <begin position="307"/>
        <end position="316"/>
    </location>
</feature>
<reference evidence="6 7" key="1">
    <citation type="journal article" date="2019" name="Plant Biotechnol. J.">
        <title>The red bayberry genome and genetic basis of sex determination.</title>
        <authorList>
            <person name="Jia H.M."/>
            <person name="Jia H.J."/>
            <person name="Cai Q.L."/>
            <person name="Wang Y."/>
            <person name="Zhao H.B."/>
            <person name="Yang W.F."/>
            <person name="Wang G.Y."/>
            <person name="Li Y.H."/>
            <person name="Zhan D.L."/>
            <person name="Shen Y.T."/>
            <person name="Niu Q.F."/>
            <person name="Chang L."/>
            <person name="Qiu J."/>
            <person name="Zhao L."/>
            <person name="Xie H.B."/>
            <person name="Fu W.Y."/>
            <person name="Jin J."/>
            <person name="Li X.W."/>
            <person name="Jiao Y."/>
            <person name="Zhou C.C."/>
            <person name="Tu T."/>
            <person name="Chai C.Y."/>
            <person name="Gao J.L."/>
            <person name="Fan L.J."/>
            <person name="van de Weg E."/>
            <person name="Wang J.Y."/>
            <person name="Gao Z.S."/>
        </authorList>
    </citation>
    <scope>NUCLEOTIDE SEQUENCE [LARGE SCALE GENOMIC DNA]</scope>
    <source>
        <tissue evidence="6">Leaves</tissue>
    </source>
</reference>
<dbReference type="InterPro" id="IPR012677">
    <property type="entry name" value="Nucleotide-bd_a/b_plait_sf"/>
</dbReference>
<dbReference type="SUPFAM" id="SSF54928">
    <property type="entry name" value="RNA-binding domain, RBD"/>
    <property type="match status" value="1"/>
</dbReference>
<feature type="region of interest" description="Disordered" evidence="3">
    <location>
        <begin position="254"/>
        <end position="470"/>
    </location>
</feature>
<feature type="compositionally biased region" description="Basic and acidic residues" evidence="3">
    <location>
        <begin position="342"/>
        <end position="353"/>
    </location>
</feature>
<dbReference type="Gene3D" id="4.10.60.10">
    <property type="entry name" value="Zinc finger, CCHC-type"/>
    <property type="match status" value="1"/>
</dbReference>
<keyword evidence="1" id="KW-0863">Zinc-finger</keyword>
<feature type="compositionally biased region" description="Polar residues" evidence="3">
    <location>
        <begin position="409"/>
        <end position="424"/>
    </location>
</feature>
<evidence type="ECO:0000256" key="3">
    <source>
        <dbReference type="SAM" id="MobiDB-lite"/>
    </source>
</evidence>
<dbReference type="PROSITE" id="PS50158">
    <property type="entry name" value="ZF_CCHC"/>
    <property type="match status" value="1"/>
</dbReference>
<dbReference type="Proteomes" id="UP000516437">
    <property type="component" value="Chromosome 2"/>
</dbReference>
<dbReference type="CDD" id="cd00590">
    <property type="entry name" value="RRM_SF"/>
    <property type="match status" value="1"/>
</dbReference>
<organism evidence="6 7">
    <name type="scientific">Morella rubra</name>
    <name type="common">Chinese bayberry</name>
    <dbReference type="NCBI Taxonomy" id="262757"/>
    <lineage>
        <taxon>Eukaryota</taxon>
        <taxon>Viridiplantae</taxon>
        <taxon>Streptophyta</taxon>
        <taxon>Embryophyta</taxon>
        <taxon>Tracheophyta</taxon>
        <taxon>Spermatophyta</taxon>
        <taxon>Magnoliopsida</taxon>
        <taxon>eudicotyledons</taxon>
        <taxon>Gunneridae</taxon>
        <taxon>Pentapetalae</taxon>
        <taxon>rosids</taxon>
        <taxon>fabids</taxon>
        <taxon>Fagales</taxon>
        <taxon>Myricaceae</taxon>
        <taxon>Morella</taxon>
    </lineage>
</organism>
<feature type="compositionally biased region" description="Low complexity" evidence="3">
    <location>
        <begin position="439"/>
        <end position="456"/>
    </location>
</feature>
<evidence type="ECO:0000259" key="5">
    <source>
        <dbReference type="PROSITE" id="PS50158"/>
    </source>
</evidence>
<keyword evidence="2" id="KW-0694">RNA-binding</keyword>
<dbReference type="InterPro" id="IPR036875">
    <property type="entry name" value="Znf_CCHC_sf"/>
</dbReference>
<evidence type="ECO:0000313" key="6">
    <source>
        <dbReference type="EMBL" id="KAB1222456.1"/>
    </source>
</evidence>
<evidence type="ECO:0000256" key="2">
    <source>
        <dbReference type="PROSITE-ProRule" id="PRU00176"/>
    </source>
</evidence>
<proteinExistence type="predicted"/>
<dbReference type="PANTHER" id="PTHR48038:SF2">
    <property type="entry name" value="OS02G0536400 PROTEIN"/>
    <property type="match status" value="1"/>
</dbReference>
<dbReference type="Gene3D" id="3.30.70.330">
    <property type="match status" value="1"/>
</dbReference>
<keyword evidence="1" id="KW-0862">Zinc</keyword>
<comment type="caution">
    <text evidence="6">The sequence shown here is derived from an EMBL/GenBank/DDBJ whole genome shotgun (WGS) entry which is preliminary data.</text>
</comment>
<evidence type="ECO:0000313" key="7">
    <source>
        <dbReference type="Proteomes" id="UP000516437"/>
    </source>
</evidence>
<dbReference type="SMART" id="SM00343">
    <property type="entry name" value="ZnF_C2HC"/>
    <property type="match status" value="1"/>
</dbReference>
<dbReference type="GO" id="GO:0003723">
    <property type="term" value="F:RNA binding"/>
    <property type="evidence" value="ECO:0007669"/>
    <property type="project" value="UniProtKB-UniRule"/>
</dbReference>
<dbReference type="PROSITE" id="PS50102">
    <property type="entry name" value="RRM"/>
    <property type="match status" value="1"/>
</dbReference>
<dbReference type="SMART" id="SM00360">
    <property type="entry name" value="RRM"/>
    <property type="match status" value="1"/>
</dbReference>
<feature type="compositionally biased region" description="Polar residues" evidence="3">
    <location>
        <begin position="363"/>
        <end position="380"/>
    </location>
</feature>
<evidence type="ECO:0000259" key="4">
    <source>
        <dbReference type="PROSITE" id="PS50102"/>
    </source>
</evidence>
<gene>
    <name evidence="6" type="ORF">CJ030_MR2G027676</name>
</gene>
<dbReference type="Pfam" id="PF00076">
    <property type="entry name" value="RRM_1"/>
    <property type="match status" value="1"/>
</dbReference>
<dbReference type="OrthoDB" id="5970at2759"/>
<keyword evidence="1" id="KW-0479">Metal-binding</keyword>
<keyword evidence="7" id="KW-1185">Reference proteome</keyword>
<dbReference type="GO" id="GO:0008270">
    <property type="term" value="F:zinc ion binding"/>
    <property type="evidence" value="ECO:0007669"/>
    <property type="project" value="UniProtKB-KW"/>
</dbReference>
<dbReference type="InterPro" id="IPR001878">
    <property type="entry name" value="Znf_CCHC"/>
</dbReference>
<name>A0A6A1WDR2_9ROSI</name>
<dbReference type="EMBL" id="RXIC02000020">
    <property type="protein sequence ID" value="KAB1222456.1"/>
    <property type="molecule type" value="Genomic_DNA"/>
</dbReference>
<accession>A0A6A1WDR2</accession>
<dbReference type="SUPFAM" id="SSF57756">
    <property type="entry name" value="Retrovirus zinc finger-like domains"/>
    <property type="match status" value="1"/>
</dbReference>
<dbReference type="Pfam" id="PF00098">
    <property type="entry name" value="zf-CCHC"/>
    <property type="match status" value="1"/>
</dbReference>
<sequence length="694" mass="77758">MSLYIGNLSARTRRDELELVFRRFGRCNVQIKKDGYGFVVFEFPPNAEKALRALQGRNICGEPLTLTWSNKQPQAFQNVARGVRSYESQRGRNSLRVGDFANRKMHSNGQRHYKIGIKQPDNDGGRLNSSDMLDDETGYHQHKVKDHIKEERQSLHDEGGSVVANLVDNDRWGWQAFDPSNDNEAEDGVRFDRYEPHQGNDGIGESENQRMGYTGGSPAPRSSQENLGKEKIGAAALQYSNYSKARQTCYSCGASGHKVRNCPKEQASRRKSTQFDLRQSDEINRSGRGKGKLDRFGSKSWGRLRSRRDATPERRKRDNRRASGSRNHQRLIKSGRSPVTNEADKEGIKDYGGKKRRRDIGHPTQSTVKKVRRSISSSDHSYYTASRSRSTSKSSKSARKSSISRSISCRKNSPYSNSRSSLKSDYSGCRSSKSRSRSRGPTSLSRSSSGRSLPSSQNKVQLNPKGSLYKATTPESKDILVHQGLPVDGSTSLENAKLEKARMEENDENIPSSSKVGDDLEKDHHMEMDGNGNHITSGSLYEVTNPSSPLSERGAFTAGSSFPGILGDMTEFENPAALEMEHVLAPINKPDSEICANSQTGRSASISSDEMYMALKHYGLEVPRENERHLSIEAYFGSARLWPWEIIYYRRLKKGPISIENHARRVAQNEEFGIVDKYIRSSSGWGGEMDQDDS</sequence>
<dbReference type="InterPro" id="IPR000504">
    <property type="entry name" value="RRM_dom"/>
</dbReference>
<feature type="compositionally biased region" description="Basic and acidic residues" evidence="3">
    <location>
        <begin position="278"/>
        <end position="297"/>
    </location>
</feature>